<dbReference type="Proteomes" id="UP000237105">
    <property type="component" value="Unassembled WGS sequence"/>
</dbReference>
<evidence type="ECO:0000313" key="2">
    <source>
        <dbReference type="EMBL" id="PON40615.1"/>
    </source>
</evidence>
<comment type="caution">
    <text evidence="2">The sequence shown here is derived from an EMBL/GenBank/DDBJ whole genome shotgun (WGS) entry which is preliminary data.</text>
</comment>
<evidence type="ECO:0000313" key="3">
    <source>
        <dbReference type="Proteomes" id="UP000237105"/>
    </source>
</evidence>
<accession>A0A2P5AVS0</accession>
<keyword evidence="3" id="KW-1185">Reference proteome</keyword>
<evidence type="ECO:0000256" key="1">
    <source>
        <dbReference type="SAM" id="MobiDB-lite"/>
    </source>
</evidence>
<organism evidence="2 3">
    <name type="scientific">Parasponia andersonii</name>
    <name type="common">Sponia andersonii</name>
    <dbReference type="NCBI Taxonomy" id="3476"/>
    <lineage>
        <taxon>Eukaryota</taxon>
        <taxon>Viridiplantae</taxon>
        <taxon>Streptophyta</taxon>
        <taxon>Embryophyta</taxon>
        <taxon>Tracheophyta</taxon>
        <taxon>Spermatophyta</taxon>
        <taxon>Magnoliopsida</taxon>
        <taxon>eudicotyledons</taxon>
        <taxon>Gunneridae</taxon>
        <taxon>Pentapetalae</taxon>
        <taxon>rosids</taxon>
        <taxon>fabids</taxon>
        <taxon>Rosales</taxon>
        <taxon>Cannabaceae</taxon>
        <taxon>Parasponia</taxon>
    </lineage>
</organism>
<dbReference type="OrthoDB" id="10408268at2759"/>
<feature type="region of interest" description="Disordered" evidence="1">
    <location>
        <begin position="47"/>
        <end position="84"/>
    </location>
</feature>
<reference evidence="3" key="1">
    <citation type="submission" date="2016-06" db="EMBL/GenBank/DDBJ databases">
        <title>Parallel loss of symbiosis genes in relatives of nitrogen-fixing non-legume Parasponia.</title>
        <authorList>
            <person name="Van Velzen R."/>
            <person name="Holmer R."/>
            <person name="Bu F."/>
            <person name="Rutten L."/>
            <person name="Van Zeijl A."/>
            <person name="Liu W."/>
            <person name="Santuari L."/>
            <person name="Cao Q."/>
            <person name="Sharma T."/>
            <person name="Shen D."/>
            <person name="Roswanjaya Y."/>
            <person name="Wardhani T."/>
            <person name="Kalhor M.S."/>
            <person name="Jansen J."/>
            <person name="Van den Hoogen J."/>
            <person name="Gungor B."/>
            <person name="Hartog M."/>
            <person name="Hontelez J."/>
            <person name="Verver J."/>
            <person name="Yang W.-C."/>
            <person name="Schijlen E."/>
            <person name="Repin R."/>
            <person name="Schilthuizen M."/>
            <person name="Schranz E."/>
            <person name="Heidstra R."/>
            <person name="Miyata K."/>
            <person name="Fedorova E."/>
            <person name="Kohlen W."/>
            <person name="Bisseling T."/>
            <person name="Smit S."/>
            <person name="Geurts R."/>
        </authorList>
    </citation>
    <scope>NUCLEOTIDE SEQUENCE [LARGE SCALE GENOMIC DNA]</scope>
    <source>
        <strain evidence="3">cv. WU1-14</strain>
    </source>
</reference>
<protein>
    <submittedName>
        <fullName evidence="2">Uncharacterized protein</fullName>
    </submittedName>
</protein>
<name>A0A2P5AVS0_PARAD</name>
<gene>
    <name evidence="2" type="ORF">PanWU01x14_296370</name>
</gene>
<proteinExistence type="predicted"/>
<dbReference type="AlphaFoldDB" id="A0A2P5AVS0"/>
<sequence>MFSQFQRLQRCYGIKKLMPRACLNLDNDAVTRGTLNPRAPVSYCSRGSPCTARPKYQRPVAPVSPPSPKPVCSKHKRNCPPGGH</sequence>
<dbReference type="EMBL" id="JXTB01000435">
    <property type="protein sequence ID" value="PON40615.1"/>
    <property type="molecule type" value="Genomic_DNA"/>
</dbReference>